<dbReference type="GO" id="GO:0044550">
    <property type="term" value="P:secondary metabolite biosynthetic process"/>
    <property type="evidence" value="ECO:0007669"/>
    <property type="project" value="TreeGrafter"/>
</dbReference>
<dbReference type="InterPro" id="IPR023213">
    <property type="entry name" value="CAT-like_dom_sf"/>
</dbReference>
<dbReference type="GO" id="GO:0031177">
    <property type="term" value="F:phosphopantetheine binding"/>
    <property type="evidence" value="ECO:0007669"/>
    <property type="project" value="TreeGrafter"/>
</dbReference>
<dbReference type="InterPro" id="IPR020845">
    <property type="entry name" value="AMP-binding_CS"/>
</dbReference>
<dbReference type="Gene3D" id="3.30.559.10">
    <property type="entry name" value="Chloramphenicol acetyltransferase-like domain"/>
    <property type="match status" value="1"/>
</dbReference>
<dbReference type="SUPFAM" id="SSF47336">
    <property type="entry name" value="ACP-like"/>
    <property type="match status" value="1"/>
</dbReference>
<evidence type="ECO:0000256" key="1">
    <source>
        <dbReference type="ARBA" id="ARBA00022450"/>
    </source>
</evidence>
<dbReference type="Gene3D" id="3.30.300.30">
    <property type="match status" value="1"/>
</dbReference>
<dbReference type="InterPro" id="IPR036736">
    <property type="entry name" value="ACP-like_sf"/>
</dbReference>
<dbReference type="GO" id="GO:0043041">
    <property type="term" value="P:amino acid activation for nonribosomal peptide biosynthetic process"/>
    <property type="evidence" value="ECO:0007669"/>
    <property type="project" value="TreeGrafter"/>
</dbReference>
<dbReference type="EMBL" id="JAAOAK010000089">
    <property type="protein sequence ID" value="KAF5690361.1"/>
    <property type="molecule type" value="Genomic_DNA"/>
</dbReference>
<keyword evidence="1" id="KW-0596">Phosphopantetheine</keyword>
<dbReference type="Gene3D" id="3.40.50.12780">
    <property type="entry name" value="N-terminal domain of ligase-like"/>
    <property type="match status" value="1"/>
</dbReference>
<dbReference type="GO" id="GO:0016874">
    <property type="term" value="F:ligase activity"/>
    <property type="evidence" value="ECO:0007669"/>
    <property type="project" value="UniProtKB-KW"/>
</dbReference>
<dbReference type="PANTHER" id="PTHR45527">
    <property type="entry name" value="NONRIBOSOMAL PEPTIDE SYNTHETASE"/>
    <property type="match status" value="1"/>
</dbReference>
<dbReference type="Pfam" id="PF00501">
    <property type="entry name" value="AMP-binding"/>
    <property type="match status" value="1"/>
</dbReference>
<protein>
    <submittedName>
        <fullName evidence="6">Nonribosomal peptide synthetase 11</fullName>
    </submittedName>
</protein>
<accession>A0A8H5XAS9</accession>
<dbReference type="PROSITE" id="PS50075">
    <property type="entry name" value="CARRIER"/>
    <property type="match status" value="1"/>
</dbReference>
<evidence type="ECO:0000256" key="2">
    <source>
        <dbReference type="ARBA" id="ARBA00022553"/>
    </source>
</evidence>
<gene>
    <name evidence="6" type="ORF">FDENT_3923</name>
</gene>
<evidence type="ECO:0000313" key="6">
    <source>
        <dbReference type="EMBL" id="KAF5690361.1"/>
    </source>
</evidence>
<dbReference type="Proteomes" id="UP000562682">
    <property type="component" value="Unassembled WGS sequence"/>
</dbReference>
<sequence length="1028" mass="113994">MDTATHGDSRLLERTVVDLFDEWAARDPDRVAVEWKDEQLTYGQLRNASLHVSQALLAAGVKPRSRVPVLTQMSLEMLPAVIGVLRVGACYIPMDVVAWSRGRIESALSELSSSVALIASHCPGLELPRYVGHVVEFQTSWLLSPLTEGIGILCKQLDQIRQGFRYDDLAWIVFTSGTTGKPKGVMVYHRGICSVATVRLNDNLDVITAEKGLRSLLAYSISFDGCAGVVWLSLTKGGTLVMASPSDFPQASTTCEVLSMTPSMLAVMDPSGDYDRVQYIYLGGEAPVMDVVSRWITPTRKVLTTYGPSETTVTISFGELKPGEDPPFGELIPNVEVVLVDENLQECSYGEVMITGPGLAAGYYKNPELTAQKFIEWNGKRFYRTGDLARRYKDGQIIWAGRADSLIKNRGFLVNLDTEVEPALASFKPVRVAVAFKWRERLVGYIQPANVNIEELRRFMRERYDPFIIPDIIIALDSFPLRPNGKADRGALKEQLDEGEAEEEELSLEGETKTASAYDVLRAAFSQVLHVPAQQLNETSAFTKNGGNSLTALKLTNLLNKRDFSVSVVDVLKLDTIGQLQSILKRSTPSDDKGGDQEPEVGFCDIPVTPVQRLFLNRSLEYPKFCALIGTTRYVGDASKTPTAREIRDACVKVWSAHSIFRTRFDLDNFTLSDLGRLNLDWHDVIVEQENFEAACAAAEERAWSSLESLKPSDTQVPYCDMTCVSVPGRKALALISRTHHVMVDVFSSAILSADVERALAGEDIVSRPRFQDFARFMQKYTRENLARATDAFNKMIQPLHKDAILNLPRPATLPSKQAFDLVRFKAPTSISRAKLDAAVHRLGITNSTMAYASWALFLAKVTGWNQLGFSISLSGRTIPWPEVESVVGPLLSRVPFSTPVPSSGRVQEWLAEVHKATLGTLEFDGLSHALPDSIMADPRLNATIVLCFLDVPQPSTNWTYSDKQRHNYLLNWSIFQEGDDVTNVLEVQSSGVDMEWAEKIKWVPGDLLSSLVDSTEDTLIESLLTEM</sequence>
<dbReference type="Gene3D" id="3.30.559.30">
    <property type="entry name" value="Nonribosomal peptide synthetase, condensation domain"/>
    <property type="match status" value="1"/>
</dbReference>
<dbReference type="Pfam" id="PF00550">
    <property type="entry name" value="PP-binding"/>
    <property type="match status" value="1"/>
</dbReference>
<evidence type="ECO:0000256" key="4">
    <source>
        <dbReference type="ARBA" id="ARBA00029454"/>
    </source>
</evidence>
<dbReference type="Gene3D" id="1.10.1200.10">
    <property type="entry name" value="ACP-like"/>
    <property type="match status" value="1"/>
</dbReference>
<organism evidence="6 7">
    <name type="scientific">Fusarium denticulatum</name>
    <dbReference type="NCBI Taxonomy" id="48507"/>
    <lineage>
        <taxon>Eukaryota</taxon>
        <taxon>Fungi</taxon>
        <taxon>Dikarya</taxon>
        <taxon>Ascomycota</taxon>
        <taxon>Pezizomycotina</taxon>
        <taxon>Sordariomycetes</taxon>
        <taxon>Hypocreomycetidae</taxon>
        <taxon>Hypocreales</taxon>
        <taxon>Nectriaceae</taxon>
        <taxon>Fusarium</taxon>
        <taxon>Fusarium fujikuroi species complex</taxon>
    </lineage>
</organism>
<dbReference type="PROSITE" id="PS00455">
    <property type="entry name" value="AMP_BINDING"/>
    <property type="match status" value="1"/>
</dbReference>
<comment type="similarity">
    <text evidence="4">Belongs to the NRP synthetase family.</text>
</comment>
<dbReference type="SUPFAM" id="SSF56801">
    <property type="entry name" value="Acetyl-CoA synthetase-like"/>
    <property type="match status" value="1"/>
</dbReference>
<dbReference type="SUPFAM" id="SSF52777">
    <property type="entry name" value="CoA-dependent acyltransferases"/>
    <property type="match status" value="2"/>
</dbReference>
<feature type="domain" description="Carrier" evidence="5">
    <location>
        <begin position="512"/>
        <end position="588"/>
    </location>
</feature>
<keyword evidence="7" id="KW-1185">Reference proteome</keyword>
<evidence type="ECO:0000259" key="5">
    <source>
        <dbReference type="PROSITE" id="PS50075"/>
    </source>
</evidence>
<dbReference type="InterPro" id="IPR001242">
    <property type="entry name" value="Condensation_dom"/>
</dbReference>
<dbReference type="InterPro" id="IPR042099">
    <property type="entry name" value="ANL_N_sf"/>
</dbReference>
<evidence type="ECO:0000256" key="3">
    <source>
        <dbReference type="ARBA" id="ARBA00022598"/>
    </source>
</evidence>
<dbReference type="GO" id="GO:0005737">
    <property type="term" value="C:cytoplasm"/>
    <property type="evidence" value="ECO:0007669"/>
    <property type="project" value="TreeGrafter"/>
</dbReference>
<comment type="caution">
    <text evidence="6">The sequence shown here is derived from an EMBL/GenBank/DDBJ whole genome shotgun (WGS) entry which is preliminary data.</text>
</comment>
<dbReference type="InterPro" id="IPR009081">
    <property type="entry name" value="PP-bd_ACP"/>
</dbReference>
<proteinExistence type="inferred from homology"/>
<keyword evidence="2" id="KW-0597">Phosphoprotein</keyword>
<dbReference type="InterPro" id="IPR000873">
    <property type="entry name" value="AMP-dep_synth/lig_dom"/>
</dbReference>
<dbReference type="PANTHER" id="PTHR45527:SF11">
    <property type="entry name" value="NONRIBOSOMAL PEPTIDE SYNTHETASE 5"/>
    <property type="match status" value="1"/>
</dbReference>
<evidence type="ECO:0000313" key="7">
    <source>
        <dbReference type="Proteomes" id="UP000562682"/>
    </source>
</evidence>
<keyword evidence="3" id="KW-0436">Ligase</keyword>
<dbReference type="InterPro" id="IPR045851">
    <property type="entry name" value="AMP-bd_C_sf"/>
</dbReference>
<dbReference type="AlphaFoldDB" id="A0A8H5XAS9"/>
<reference evidence="6 7" key="1">
    <citation type="submission" date="2020-05" db="EMBL/GenBank/DDBJ databases">
        <title>Identification and distribution of gene clusters putatively required for synthesis of sphingolipid metabolism inhibitors in phylogenetically diverse species of the filamentous fungus Fusarium.</title>
        <authorList>
            <person name="Kim H.-S."/>
            <person name="Busman M."/>
            <person name="Brown D.W."/>
            <person name="Divon H."/>
            <person name="Uhlig S."/>
            <person name="Proctor R.H."/>
        </authorList>
    </citation>
    <scope>NUCLEOTIDE SEQUENCE [LARGE SCALE GENOMIC DNA]</scope>
    <source>
        <strain evidence="6 7">NRRL 25311</strain>
    </source>
</reference>
<dbReference type="Pfam" id="PF00668">
    <property type="entry name" value="Condensation"/>
    <property type="match status" value="1"/>
</dbReference>
<name>A0A8H5XAS9_9HYPO</name>